<proteinExistence type="predicted"/>
<sequence length="100" mass="11002">MWTAEPKMAKEILAIFWFRDRIGIKAGRNGAFTGFVSSACRPWAAALRFSFVQLQAAGARGRFNKTMKANYAFTGFVSSACRPWAAALRFSFVQLQAAGA</sequence>
<name>A0ABW4KKH8_9BACI</name>
<accession>A0ABW4KKH8</accession>
<keyword evidence="2" id="KW-1185">Reference proteome</keyword>
<evidence type="ECO:0000313" key="1">
    <source>
        <dbReference type="EMBL" id="MFD1708644.1"/>
    </source>
</evidence>
<gene>
    <name evidence="1" type="ORF">ACFSCZ_18385</name>
</gene>
<organism evidence="1 2">
    <name type="scientific">Siminovitchia sediminis</name>
    <dbReference type="NCBI Taxonomy" id="1274353"/>
    <lineage>
        <taxon>Bacteria</taxon>
        <taxon>Bacillati</taxon>
        <taxon>Bacillota</taxon>
        <taxon>Bacilli</taxon>
        <taxon>Bacillales</taxon>
        <taxon>Bacillaceae</taxon>
        <taxon>Siminovitchia</taxon>
    </lineage>
</organism>
<reference evidence="2" key="1">
    <citation type="journal article" date="2019" name="Int. J. Syst. Evol. Microbiol.">
        <title>The Global Catalogue of Microorganisms (GCM) 10K type strain sequencing project: providing services to taxonomists for standard genome sequencing and annotation.</title>
        <authorList>
            <consortium name="The Broad Institute Genomics Platform"/>
            <consortium name="The Broad Institute Genome Sequencing Center for Infectious Disease"/>
            <person name="Wu L."/>
            <person name="Ma J."/>
        </authorList>
    </citation>
    <scope>NUCLEOTIDE SEQUENCE [LARGE SCALE GENOMIC DNA]</scope>
    <source>
        <strain evidence="2">CGMCC 1.12295</strain>
    </source>
</reference>
<dbReference type="RefSeq" id="WP_380776169.1">
    <property type="nucleotide sequence ID" value="NZ_JBHUEO010000113.1"/>
</dbReference>
<comment type="caution">
    <text evidence="1">The sequence shown here is derived from an EMBL/GenBank/DDBJ whole genome shotgun (WGS) entry which is preliminary data.</text>
</comment>
<evidence type="ECO:0000313" key="2">
    <source>
        <dbReference type="Proteomes" id="UP001597301"/>
    </source>
</evidence>
<dbReference type="EMBL" id="JBHUEO010000113">
    <property type="protein sequence ID" value="MFD1708644.1"/>
    <property type="molecule type" value="Genomic_DNA"/>
</dbReference>
<dbReference type="Proteomes" id="UP001597301">
    <property type="component" value="Unassembled WGS sequence"/>
</dbReference>
<protein>
    <submittedName>
        <fullName evidence="1">Uncharacterized protein</fullName>
    </submittedName>
</protein>